<dbReference type="InterPro" id="IPR045851">
    <property type="entry name" value="AMP-bd_C_sf"/>
</dbReference>
<dbReference type="SMART" id="SM00823">
    <property type="entry name" value="PKS_PP"/>
    <property type="match status" value="6"/>
</dbReference>
<name>A0A8A1UZK3_STRR1</name>
<dbReference type="GO" id="GO:0005829">
    <property type="term" value="C:cytosol"/>
    <property type="evidence" value="ECO:0007669"/>
    <property type="project" value="TreeGrafter"/>
</dbReference>
<evidence type="ECO:0000313" key="9">
    <source>
        <dbReference type="Proteomes" id="UP000011074"/>
    </source>
</evidence>
<dbReference type="PROSITE" id="PS50075">
    <property type="entry name" value="CARRIER"/>
    <property type="match status" value="6"/>
</dbReference>
<dbReference type="PANTHER" id="PTHR45527">
    <property type="entry name" value="NONRIBOSOMAL PEPTIDE SYNTHETASE"/>
    <property type="match status" value="1"/>
</dbReference>
<dbReference type="Gene3D" id="3.30.559.10">
    <property type="entry name" value="Chloramphenicol acetyltransferase-like domain"/>
    <property type="match status" value="6"/>
</dbReference>
<evidence type="ECO:0000256" key="2">
    <source>
        <dbReference type="ARBA" id="ARBA00006432"/>
    </source>
</evidence>
<dbReference type="InterPro" id="IPR025110">
    <property type="entry name" value="AMP-bd_C"/>
</dbReference>
<dbReference type="InterPro" id="IPR020845">
    <property type="entry name" value="AMP-binding_CS"/>
</dbReference>
<dbReference type="CDD" id="cd19540">
    <property type="entry name" value="LCL_NRPS-like"/>
    <property type="match status" value="6"/>
</dbReference>
<feature type="compositionally biased region" description="Basic residues" evidence="6">
    <location>
        <begin position="14"/>
        <end position="30"/>
    </location>
</feature>
<dbReference type="FunFam" id="1.10.1200.10:FF:000005">
    <property type="entry name" value="Nonribosomal peptide synthetase 1"/>
    <property type="match status" value="1"/>
</dbReference>
<dbReference type="GO" id="GO:0009403">
    <property type="term" value="P:toxin biosynthetic process"/>
    <property type="evidence" value="ECO:0007669"/>
    <property type="project" value="UniProtKB-ARBA"/>
</dbReference>
<dbReference type="SUPFAM" id="SSF53474">
    <property type="entry name" value="alpha/beta-Hydrolases"/>
    <property type="match status" value="1"/>
</dbReference>
<dbReference type="Gene3D" id="3.40.50.150">
    <property type="entry name" value="Vaccinia Virus protein VP39"/>
    <property type="match status" value="2"/>
</dbReference>
<dbReference type="PROSITE" id="PS00012">
    <property type="entry name" value="PHOSPHOPANTETHEINE"/>
    <property type="match status" value="6"/>
</dbReference>
<dbReference type="FunFam" id="3.30.559.30:FF:000001">
    <property type="entry name" value="Non-ribosomal peptide synthetase"/>
    <property type="match status" value="4"/>
</dbReference>
<feature type="domain" description="Carrier" evidence="7">
    <location>
        <begin position="4568"/>
        <end position="4643"/>
    </location>
</feature>
<feature type="domain" description="Carrier" evidence="7">
    <location>
        <begin position="3529"/>
        <end position="3604"/>
    </location>
</feature>
<dbReference type="Pfam" id="PF08242">
    <property type="entry name" value="Methyltransf_12"/>
    <property type="match status" value="2"/>
</dbReference>
<dbReference type="GO" id="GO:0072330">
    <property type="term" value="P:monocarboxylic acid biosynthetic process"/>
    <property type="evidence" value="ECO:0007669"/>
    <property type="project" value="UniProtKB-ARBA"/>
</dbReference>
<dbReference type="Gene3D" id="2.30.38.10">
    <property type="entry name" value="Luciferase, Domain 3"/>
    <property type="match status" value="4"/>
</dbReference>
<reference evidence="8" key="2">
    <citation type="submission" date="2020-01" db="EMBL/GenBank/DDBJ databases">
        <authorList>
            <person name="Algora L."/>
            <person name="Schniete J.K."/>
            <person name="MacFadyen A."/>
            <person name="Hoskisson P.A."/>
            <person name="Hunter I.S."/>
            <person name="Herron P.R."/>
        </authorList>
    </citation>
    <scope>NUCLEOTIDE SEQUENCE</scope>
    <source>
        <strain evidence="8">ATCC 10970</strain>
    </source>
</reference>
<dbReference type="InterPro" id="IPR023213">
    <property type="entry name" value="CAT-like_dom_sf"/>
</dbReference>
<keyword evidence="5" id="KW-0677">Repeat</keyword>
<evidence type="ECO:0000256" key="3">
    <source>
        <dbReference type="ARBA" id="ARBA00022450"/>
    </source>
</evidence>
<dbReference type="Gene3D" id="3.40.50.980">
    <property type="match status" value="8"/>
</dbReference>
<feature type="domain" description="Carrier" evidence="7">
    <location>
        <begin position="7103"/>
        <end position="7178"/>
    </location>
</feature>
<dbReference type="EMBL" id="CP048261">
    <property type="protein sequence ID" value="QST85590.1"/>
    <property type="molecule type" value="Genomic_DNA"/>
</dbReference>
<dbReference type="Pfam" id="PF00550">
    <property type="entry name" value="PP-binding"/>
    <property type="match status" value="6"/>
</dbReference>
<feature type="region of interest" description="Disordered" evidence="6">
    <location>
        <begin position="7085"/>
        <end position="7107"/>
    </location>
</feature>
<organism evidence="8 9">
    <name type="scientific">Streptomyces rimosus subsp. rimosus (strain ATCC 10970 / DSM 40260 / JCM 4667 / NRRL 2234)</name>
    <dbReference type="NCBI Taxonomy" id="1265868"/>
    <lineage>
        <taxon>Bacteria</taxon>
        <taxon>Bacillati</taxon>
        <taxon>Actinomycetota</taxon>
        <taxon>Actinomycetes</taxon>
        <taxon>Kitasatosporales</taxon>
        <taxon>Streptomycetaceae</taxon>
        <taxon>Streptomyces</taxon>
    </lineage>
</organism>
<dbReference type="CDD" id="cd05930">
    <property type="entry name" value="A_NRPS"/>
    <property type="match status" value="1"/>
</dbReference>
<dbReference type="FunFam" id="3.40.50.12780:FF:000012">
    <property type="entry name" value="Non-ribosomal peptide synthetase"/>
    <property type="match status" value="5"/>
</dbReference>
<dbReference type="Pfam" id="PF00668">
    <property type="entry name" value="Condensation"/>
    <property type="match status" value="6"/>
</dbReference>
<feature type="domain" description="Carrier" evidence="7">
    <location>
        <begin position="6034"/>
        <end position="6109"/>
    </location>
</feature>
<dbReference type="SMART" id="SM00824">
    <property type="entry name" value="PKS_TE"/>
    <property type="match status" value="1"/>
</dbReference>
<dbReference type="InterPro" id="IPR036736">
    <property type="entry name" value="ACP-like_sf"/>
</dbReference>
<feature type="domain" description="Carrier" evidence="7">
    <location>
        <begin position="1445"/>
        <end position="1520"/>
    </location>
</feature>
<evidence type="ECO:0000256" key="6">
    <source>
        <dbReference type="SAM" id="MobiDB-lite"/>
    </source>
</evidence>
<comment type="similarity">
    <text evidence="2">Belongs to the ATP-dependent AMP-binding enzyme family.</text>
</comment>
<dbReference type="FunFam" id="3.30.300.30:FF:000010">
    <property type="entry name" value="Enterobactin synthetase component F"/>
    <property type="match status" value="3"/>
</dbReference>
<dbReference type="InterPro" id="IPR013217">
    <property type="entry name" value="Methyltransf_12"/>
</dbReference>
<dbReference type="NCBIfam" id="NF004282">
    <property type="entry name" value="PRK05691.1"/>
    <property type="match status" value="8"/>
</dbReference>
<dbReference type="PANTHER" id="PTHR45527:SF1">
    <property type="entry name" value="FATTY ACID SYNTHASE"/>
    <property type="match status" value="1"/>
</dbReference>
<dbReference type="Gene3D" id="3.40.50.1820">
    <property type="entry name" value="alpha/beta hydrolase"/>
    <property type="match status" value="1"/>
</dbReference>
<feature type="region of interest" description="Disordered" evidence="6">
    <location>
        <begin position="62"/>
        <end position="92"/>
    </location>
</feature>
<evidence type="ECO:0000256" key="4">
    <source>
        <dbReference type="ARBA" id="ARBA00022553"/>
    </source>
</evidence>
<dbReference type="InterPro" id="IPR029063">
    <property type="entry name" value="SAM-dependent_MTases_sf"/>
</dbReference>
<dbReference type="PROSITE" id="PS00455">
    <property type="entry name" value="AMP_BINDING"/>
    <property type="match status" value="5"/>
</dbReference>
<dbReference type="InterPro" id="IPR042099">
    <property type="entry name" value="ANL_N_sf"/>
</dbReference>
<dbReference type="Pfam" id="PF00501">
    <property type="entry name" value="AMP-binding"/>
    <property type="match status" value="6"/>
</dbReference>
<dbReference type="InterPro" id="IPR006162">
    <property type="entry name" value="Ppantetheine_attach_site"/>
</dbReference>
<proteinExistence type="inferred from homology"/>
<reference evidence="8" key="1">
    <citation type="submission" date="2012-12" db="EMBL/GenBank/DDBJ databases">
        <authorList>
            <person name="Pethick F.E."/>
            <person name="MacFadyen A.C."/>
            <person name="Tang Z."/>
            <person name="Sangal V."/>
            <person name="Tze-Tze L."/>
            <person name="Chu J."/>
            <person name="Guo M."/>
            <person name="Kirby R."/>
            <person name="Hoskisson P.A."/>
            <person name="Herron P.R."/>
            <person name="Hunter I.S."/>
        </authorList>
    </citation>
    <scope>NUCLEOTIDE SEQUENCE</scope>
    <source>
        <strain evidence="8">ATCC 10970</strain>
    </source>
</reference>
<dbReference type="Proteomes" id="UP000011074">
    <property type="component" value="Chromosome"/>
</dbReference>
<evidence type="ECO:0000313" key="8">
    <source>
        <dbReference type="EMBL" id="QST85590.1"/>
    </source>
</evidence>
<dbReference type="GO" id="GO:0031177">
    <property type="term" value="F:phosphopantetheine binding"/>
    <property type="evidence" value="ECO:0007669"/>
    <property type="project" value="InterPro"/>
</dbReference>
<reference evidence="8" key="3">
    <citation type="journal article" date="2021" name="bioRxiv">
        <title>Bilateral symmetry of linear streptomycete chromosomes.</title>
        <authorList>
            <person name="Algora-Gallardo L."/>
            <person name="Schniete J.K."/>
            <person name="Mark D.R."/>
            <person name="Hunter I.S."/>
            <person name="Herron P.R."/>
        </authorList>
    </citation>
    <scope>NUCLEOTIDE SEQUENCE</scope>
    <source>
        <strain evidence="8">ATCC 10970</strain>
    </source>
</reference>
<comment type="cofactor">
    <cofactor evidence="1">
        <name>pantetheine 4'-phosphate</name>
        <dbReference type="ChEBI" id="CHEBI:47942"/>
    </cofactor>
</comment>
<dbReference type="FunFam" id="1.10.1200.10:FF:000016">
    <property type="entry name" value="Non-ribosomal peptide synthase"/>
    <property type="match status" value="5"/>
</dbReference>
<dbReference type="GO" id="GO:0008610">
    <property type="term" value="P:lipid biosynthetic process"/>
    <property type="evidence" value="ECO:0007669"/>
    <property type="project" value="UniProtKB-ARBA"/>
</dbReference>
<dbReference type="FunFam" id="2.30.38.10:FF:000001">
    <property type="entry name" value="Non-ribosomal peptide synthetase PvdI"/>
    <property type="match status" value="4"/>
</dbReference>
<dbReference type="Gene3D" id="3.30.559.30">
    <property type="entry name" value="Nonribosomal peptide synthetase, condensation domain"/>
    <property type="match status" value="6"/>
</dbReference>
<dbReference type="InterPro" id="IPR001031">
    <property type="entry name" value="Thioesterase"/>
</dbReference>
<dbReference type="Gene3D" id="3.40.50.12780">
    <property type="entry name" value="N-terminal domain of ligase-like"/>
    <property type="match status" value="2"/>
</dbReference>
<dbReference type="InterPro" id="IPR020806">
    <property type="entry name" value="PKS_PP-bd"/>
</dbReference>
<dbReference type="InterPro" id="IPR010071">
    <property type="entry name" value="AA_adenyl_dom"/>
</dbReference>
<dbReference type="SUPFAM" id="SSF53335">
    <property type="entry name" value="S-adenosyl-L-methionine-dependent methyltransferases"/>
    <property type="match status" value="2"/>
</dbReference>
<dbReference type="NCBIfam" id="NF003417">
    <property type="entry name" value="PRK04813.1"/>
    <property type="match status" value="9"/>
</dbReference>
<dbReference type="CDD" id="cd02440">
    <property type="entry name" value="AdoMet_MTases"/>
    <property type="match status" value="2"/>
</dbReference>
<dbReference type="SUPFAM" id="SSF52777">
    <property type="entry name" value="CoA-dependent acyltransferases"/>
    <property type="match status" value="12"/>
</dbReference>
<dbReference type="Pfam" id="PF13193">
    <property type="entry name" value="AMP-binding_C"/>
    <property type="match status" value="4"/>
</dbReference>
<dbReference type="Gene3D" id="1.10.1200.10">
    <property type="entry name" value="ACP-like"/>
    <property type="match status" value="5"/>
</dbReference>
<dbReference type="FunFam" id="3.30.559.10:FF:000012">
    <property type="entry name" value="Non-ribosomal peptide synthetase"/>
    <property type="match status" value="1"/>
</dbReference>
<keyword evidence="4" id="KW-0597">Phosphoprotein</keyword>
<dbReference type="InterPro" id="IPR009081">
    <property type="entry name" value="PP-bd_ACP"/>
</dbReference>
<dbReference type="GO" id="GO:0003824">
    <property type="term" value="F:catalytic activity"/>
    <property type="evidence" value="ECO:0007669"/>
    <property type="project" value="InterPro"/>
</dbReference>
<evidence type="ECO:0000256" key="1">
    <source>
        <dbReference type="ARBA" id="ARBA00001957"/>
    </source>
</evidence>
<sequence>MPVLLFPAPDRPAGARKYRPSPKGAGRRPRPVIPALFHPTPFGVPFPPGVSALRRGAVRGVPAVPPADGVHRRRPSDAAHPARPTTRPTTDQRRIALCGAGRRKQLMIPLSFAQRRLWFLHKLEGASATYNMPLTLRLKGKVDAEALLAALRDVTARHETLRTVFPEVDGEPRQVVLDAADADFAWEHRQVPEAELRAALEQAARHPFDLATEVPVRVWLYETGPEDHVLLLLLHHIAGDGWSMGPLARDVVEAYTARTEERDPDWPELPVQYVDYTLWQRELLGDESDPDSVFAQQVAYWREQLAGLPDLVSFPTDRPRPAVASYAGEHLAFDLDPALHRRLVALARQSNTTVFMVLQAAMAALLTRLGGGHDIPLGSGVAGRTDEGLDDLIGFFVNTFVLRTDTSGDPAFEELLARVRRTSLAAYEHQDVPFEHLVERLNPRRSTAHHPLFQVALVLQNAPSEDFRLPGLQVQAEVVSAGTSRFDMLISLTEGHDAADGPTGIETVVEYATELFDRATVEGLLARWVRVLEQVTADPSLSVGQLELLSDTERDQVVSGWNATAADVPGTTLAGFVAGHARRTPEAVAVVYGAETLSYGELDARANRLAHWLTGQGVGPEKLVGVELPRSVEMVVAVLAVQKAGGAYVPVDPDYPRERREFILADAAPVLVLDEAALRRDLSGYPEDAPGIDVDTAHPAYVIYTSGSTGRPKGVVVSHQGVASLAYAQARRLGVSAESRVLQFASPSFDAAWWELVMAFSSGATLVVPEEGRLVGEALREVLAEQRISHATLPPSVLGALPAGAESGLPELRAVALAGEAVPPELVARWTVDGRVVVNAYGPTESTVCVSMSDTTEELVAPIGRPVTNTRAYVLDAALRPVPVGVAGELYVSGAGLARGYAGRAGLTAERFVASPFEPGVRMYRTGDLARWRADGQLEYLGRADEQVKLRGFRIEPGEIESALTASEGVRQAAVIAREDVPGDQRLAAYVVPDLDAAMRAGAESDGDAQVEEWREIYDSVYAETGTKGIAFGEDFSGWDSSYTGEPIPLDEMRAWRDAIVERVRGFGGRRVLEVGVGAGLLMAHLARDVDEYWGTDLSAEVIERLSAQVAEAGLDDRVRLRSQAADDVTGLPAGHFDTVLINSVVQYFPDGAYLAKVVGQLLALVAPGGRLVIGDVRHAGSLRALHAAVNAGRGASARAVVDRAVLLEKELVTAPEFFAELTERDERVGALDIRLKPGAYHNELTRHRYEVVLHKAPEKVVDLSGVRQLIWAAGLDLTAIMTGFDGAPLRVTGIPSARLAAEVAAERALDGLDAEDFGGSAPVDPEDLVARGREHGVYVVPTWSARSVARFDAVLLPAGAEDAALSGVYLPAADGGPWTNNPVAARGIGAVVKAARARLAERLPEYMVPSAVMVLDRLPLTPNGKLDRKALPVPEYAATTSGRRPRTDREAALCALFAEVLGVDRVGVDDSFFDLGGHSLLATRLVSRVRSVLGVEIPIKDVFGAPTVAALAGRLAAAGGETRTALVRRERPERVPLSFAQRRLWFLHKLEGPSATYNMPLVLRLKGGVDADALRAALRDVVARHESLRTVFRESRDGEPYQLVLGPDEAEFGWERRTVTEAELPTALEEAARYGFDLAAEVPLRAWLHDIDADTGVLLLLLHHIAGDGSSMGPLARDVMAAYGARVRGEAPQWAELPVQYADYTLWQRELLGDEADADSVYARQVDYWREQLAGLPDQVTFPADRPRPAVTSYEGGHLAFTLDADLHGRLVELARRTNTTVFMVLQAGMAALMTRLGAGTDIPLGSPIAGRMDDALDDLVGFFVNTLVMRTDTSGDPSFEELLGRVRESSLAAYAHQDVPFEHLVELLNPERSTSHHPLFQVILGFQNGQEAAFRLPGLQVEVEGVDLSVARADLVFNVAEQYGGTGEPAGIEALAEYATALYDRATVEGFVARWTRLLEQAVTDPARPIGRAELLTPEERTRLLADWNATGTELPAKTLAGLFEDEVRRDPQAPAVLSGTLTLSYGELNARANRLAHWLAGQGVGPEQLVGVVLPRSVEMVIAVLAVLKAGGAYVPVDPEYPQQRREFILADAAPVLVLDEAALRRDLSGFPVTDPGVAVAPENPAYVIYTSGSTGRPKGVLVTHSGVPSLAHAQGRPLGVGPGSRVLQFASPSFDAAWAELVMTFSSGAALVVPESGRLVGEALASVLTEHGVTHVTLPPSVLGALPPGTEARLPALRTVLVAGETVPPELIARWAVGGREVVNAYGPTESTVCVSMSGTADGHVAPIGRPVPNTKVYVLDAGLRPVPVGVTGELYVSGAGLARGYAGRAGLTAERFVASPFEPGVRMYRTGDLARWRADGQLEYLGRADEQVKLRGFRIEPGEIASLLARSEGVRQAAVVVREDTPGDQRLVAYVVPEDGHGAAAGPAGLLADLAERLPEYMVPSAVMVLDRLPLTPNGKLDRKALPAPEYAAGADGRAPRTPQEEVLCGLYAEVLGVDRVGVDDSFFDLGGHSLLATRLVSRVRSVLGTELPIKDVFAAPTVAGLAARLATADGRARTALTRAVRPERVPLSFAQRRLWFLHKLEGPSATYNIPLALRLVGEVDAEALHAALRDVVGRHESLRTVFPERDGEPYQRVLDPEGADFGWERRTVTEDELPAALDEAARYAFELATDVPVRALLFETGTAGAAGPQDCVLLLLLHHIAGDGWSMGPLARDVVAAYTARVQGEAPQWAELPVQYADYSLWQRELLGDEADADSVYARQVEYWREQLAGLPEQVTFPADRPRPAIASYEGASLVFELGAELHGRLVELARRTNTTVFMVLQAGMAALMTRLGAGTDIPLGSPIAGRMDDALDDLVGFFVNTLVLRTDTSGDPRFEELLGRVRDTDLAAYAHQDVPFEHLVELLNPERSTSHHPLFQVILGLQNAGEAGFTLPGIQVDVEGVDLSISKADLELNVVERHGADGAPQGVVSAVQYSTELFDRVTVEGLLGRWTRLLEQVTADPSLRLGQVELLTGDERARIVDGWNRTAAEVPAATLAGLFAGHVRRDADALAVVCGTESLSYGELDARANRLAHWLAGQGVGPEQLVGVVLPRSVEMVVAILAVLKAGGAYVPVDPEYPRERREFILADAAPVLVLDEAVLRRELSGFPVTDPGVAVAPENPAYVIYTSGSTGRPKGVVVTHRGVASLAYAQAARLGVTAGSRVLQFASPSFDAAWWELVMAFGSGATLVVPEGGRLVGEALQEVLAGHRVTHLTLPPSVLGAVPAGAETALDALTTVVLAGEAAPPELIARWSAGGREVVNAYGPTESTVCVSMSGAMDATAAPIGHPIANTRTYVLDAGLRPVPVGVTGELYAAGAGLARGYAGRAGLTAERFVASPFASGERMYRTGDLARWRADGQLEFMGRADEQVKIRGFRIEPGEIASVLTGFDGVRQAVVVVREDTPGDQRLVAYAVPDGTAAPEPAALTAYLAERLPEHLVPAAVLLLDRLPLTPNDKLDRRALPAPDYAAGAAADDGRAPRTPQEETLCRLFREVLDVDRVGLDDSFFDLGGHSLLATRLVSRVRAELDVELPFRVLFEAPTVAGLVEQLGLGGPTRTSLGPMPRPDLVPLSFAQRRLWFLHQLEGPSATYNMPLPLRLKGTVDHEALRAALHDAVVRHDALRTVFRVTDGEPHQVVLDAADADFGWERRTVTEAELPAALDEAARYPFDLTAELPFRAQLFELGPDDCVLLLLLHHITGDGWSMGPLARDVVTAYEARKRGTAPHQEPLPVQYIDYTLWQRELLGDEDDPESMYGQQVAYWREALAGLPEQISLPADRPRPAVASYAGAAVPFELDAATHARLAELARASGGTVFMALQAALAALLTRLGAGTDIPLGSPVAGRMDDALNDLVGFFVNTLVLRTDTSGDPSFRELLERVRDTNLAAYAHQDVPFDHLVELLNPRRSTSHHPLFQVMLVLQDDPSGGFTLPGLEVSGEAVDIETAKVDLSLNVLERHGADGAPAGIAGTLKYATDLFDRATVEGLLARFQRLLAQLTADPSLPIGRARLLGEQERGQLLTAWNDTAVEVPEFTLAEQFEIQVRRAPDAVAVVCGTESVTYGELNARANRLAHRLIEQGVAPEQRVAVVLPRSVDLVVALLAVLKAGGAYVPVDPEYPQERRDFVLADAAPLLVLDEAALDEDLSGYPDDDPETDVEMEHPAYVIYTSGSTGTPKGVVTEHRAVVNYLNWAAHHYPAARGATLVPTSIAFDLTVTGLYTTLTVGGRVYLGSLDEVAGQDNAVPVALLKATPSHLPLLGDLPKRWSPGEMLILGGEALTSAALAQWRADHRRVTVVNAYGPTETTVNCTEFRIGPKQKLPAGPVPIGRPFWNMRAYVLDERLEPVPTGTAGELYVAGAQLARGYLGRPGLTAERFVACPFEPGVRMYRTGDLARWRPDGQLEYAGRADEQLKIRGFRIEPGEVASTLLDHPDVRQAVVAARDAGPGDTRLVGYVVPENRADGPAAVDTDALRAHAAARLPEYMVPAAVVVLDAVPLTPNGKLDHRALPAPDFGARSAGRAPRTPREELLCGLYADVLGVERVSIDDSFFDLGGHSLLATRLVGRVRAVLGVELPLGAVFEAPTVAGLTARLDAAGGQVRTPLVPMPRPQAVPLSFAQRRLWFLHQLEGPSAAYNWPLALRLTGTVDRQALQEALNDLVGRHESLRTVFPDVDGEPRQVVLDPADAVLDLRTEEVAAERLHRAVQDAAGHRFGLAGEPPVRAWLFEQPDGGAPVLVLVMHHIIGDGASRAPLMRDLSTAYEARLAGAAPDWGPLPVQYADYAIWQQELLGRADEPDSLAARQLAYWKDALDGIPAQLELPTDRPRPAVADYRGDLLHFTLDAELHAGLRRLAADTRTTLFMVLQTGFAALLSRLGAGHDIPVGVPIAGRTDEALTDLVGFFVNTLVLRTDTSGDPRFDDLLARARDRSLAAYAHQDLPFEYLVEAVNPVRSRSGNALFQVMFALQNTEAPTLTMAGAEAEPYPLDSDNSKFDLFLSMGEALTEAGRPDGIGGTLEYATELFDRSTAEKIAAWYVTFLRAVVHDPSVRLADAPLLSDEERTELLRTRNATGDGMPAALPHERFAQQAARAPGALAVRAGDDETDYADLDRRANRLARLLLDSGVGREDVVALALPRTADLVAALLAVMKTGAAYLPLDPANPADRLAYVLKDAAPAAVITTPALHGALPGPLPEACVLLGDPATEERLAAFRDADVTDAERGTPVHPADAAYVIYTSGSTGRPKGVVISYASIAHFLDALLTRVPMTPDDRMVAATTITFDIAAVEIHAPLLSGASVVLASSETAKDPLALRRLVAESGATLFQATPSVYRSMLGGSGDGPDEGAGDLSGVRLLVGGEALPAALAERLHAQGGGAVNLYGPTEATVWVTTGEVTGPERPPMIGTPLPGARVYVLDDRLRPVPDGVVGELYVAGPFLARGYLGRPGLSAERFVANPYGDPGARMYRTGDLVKWRARHGLEFVGRADDQVKVRGFRIEPGEIEAALTRQDGIAAATVQVREDHGTPRLVGYVVPDRDGAADGEDGRRVAAWQEVYEEVYRGQAGSGGFWEDFGIWTSSYDGSPIPLTEMHEWRAAAVEGIRRLAPRNVLELGVGNGLILSRVAPHCAAYWGTDFSAAAVETLRERVAERDDLRGRVELRAQPAHDTTGLPEGFFDTVVVNSVAQYFPDARYLTDVITKALALLVPGGSLFLGDIRNARLLRTLQAGVAARSLGADADSTALRVQTDQRTAAEEELLLAPDFFTTLAAGLPDAGGVDIRLKRGGSSNELSRYRYDVVITRAPAAPAPVADLPVVTWQQVGAGLDGLAGPLREHPGGLRLTDVPNERLADDAAVLRRIDGGTGPGTGTDPEAVHRYAERLGFHAVTTWSDRHDDRFDAVLLPGAEEPGTLVAAYRGTPGDRAPAEYANSPARPDRTAELSRELRAALSRWLPEYMIPSAFVVLDRLPLSPIGKLDRKALPAPDYGLLSAGRAPRTPREEALCGLFAEVLGLERVGIDDSFFELGGHSLLATRLVSRIRRTLGAEVPIAAVFEAPTVAGLAGRLDAGGRARTAPVAGPRPDAVPLSFAQRRLWFLHKLEGPSATYNMPLALRLKGAVDHEALRGALHDVIARHESLRTVFPEADGEPRQAVLEAAAVDFGWRVRPVTADGLAGALRDAAAHPFDLAAEAPVRAELFEETDADGGPSHVLLILLHHIAGDAWSAGRLIRDLAAAYTACREGGTPRWPALPVQYIDYALWQRDVLGDEDDPDSAISRQIAYWRKLLDGAPEELALPADRPRPAEPSYAGGAVTFELPVRTHRALASLATASGASPAMVIQAAVAALLAKHGAGTDIVLGTPVAGRTDETLDDLVGFFVNTLVLRADLSGDPSFGELIDRVRQAGLEAYAHQDLPFERLVEIINPYRSTARHPLFQVMVDFGVHGADGPGLPGLDVEAVELEAGAAKFDLDFTFNERIADDGTPGGVVGTLRYATELFDRTTVTALAERLVELVGTVVADPRQKVSRLDVRTAGERRRMAEQADRRPESAALPETVVRLFERQAAATPTAPAVTADDGTLTYGELNGRANRLARQLAGLGAGPGQVVAFAAPPSARAVVALLAILKAGAAYLSLDGAVEPGAHRDALDAAGALLVVAGAGFDGAAAGGRTVVPLDEEHEAAADTDLTEAERTAPLLPDHPACAAHHPGHLPVPHAALGELAAHHRRHLFTEAVTAAGQDRLRVALTVPFSAPGASDALAALVAGHELYVSDSLAGAAPEDAAGQLRAAGVHLVATTPRQTEQLLDAGLCAPDGDGSAPVGLVLSGEPAGTALWHRLRDLPSTRAYVVHRPCGCAAATLPLRVADAAAPVLGDPSAGPGVYVLDAGLRPVPPGVPGELYVHVPQRHAAYAGAAVLTGERLVPDPFRPGAWMYRTGDLVRRRDGADGRPLLEPVVPAGEHAVLRGLRLEPRAVEGVLTSHRDVATAAVAVREDGAGEETLTAYVVPARAGGAPSPAALHAYLAERLSEHLVPAAVVLLDRLPLTAHGTLDRPALPLPQGEPDGSGRPPRTPREELLCGLFAEILGVPQVNVDDNFFELGGHSLSAVRLLVRIHSVLGVEFPVKAILETPTVAGLARRLDTDTEDGALDVLLPLRTHGSKPPVFCVHAGSGLGWSYSGLLRHLDPDVPVYAVQAAGLDGSGNLPDSVEEMAGHYVDRIMETQPDGPYHLLGWSFGGIVAHRMADLLERRGKRVALLTLLDCHPVGTVTREEVEESLAKVRTADVYRAMLGLFDIELDDDEAARLTHESTVDLLRTKNTALAGLSETEVRAMTEVTINNARIGLDVTHRPVSAPALVLAASEETAHQLLPGMWDPYFTGDVEFREIPCEHTHMLNPGPLELIGAIVSEKLRAVFREGAAE</sequence>
<accession>A0A8A1UZK3</accession>
<protein>
    <submittedName>
        <fullName evidence="8">Non-ribosomal peptide synthetase</fullName>
    </submittedName>
</protein>
<dbReference type="SUPFAM" id="SSF47336">
    <property type="entry name" value="ACP-like"/>
    <property type="match status" value="6"/>
</dbReference>
<feature type="compositionally biased region" description="Low complexity" evidence="6">
    <location>
        <begin position="78"/>
        <end position="89"/>
    </location>
</feature>
<dbReference type="SUPFAM" id="SSF56801">
    <property type="entry name" value="Acetyl-CoA synthetase-like"/>
    <property type="match status" value="6"/>
</dbReference>
<dbReference type="Pfam" id="PF00975">
    <property type="entry name" value="Thioesterase"/>
    <property type="match status" value="1"/>
</dbReference>
<dbReference type="Gene3D" id="3.30.300.30">
    <property type="match status" value="8"/>
</dbReference>
<dbReference type="CDD" id="cd17652">
    <property type="entry name" value="A_NRPS_CmdD_like"/>
    <property type="match status" value="2"/>
</dbReference>
<dbReference type="InterPro" id="IPR029058">
    <property type="entry name" value="AB_hydrolase_fold"/>
</dbReference>
<feature type="domain" description="Carrier" evidence="7">
    <location>
        <begin position="2484"/>
        <end position="2559"/>
    </location>
</feature>
<dbReference type="GO" id="GO:0043041">
    <property type="term" value="P:amino acid activation for nonribosomal peptide biosynthetic process"/>
    <property type="evidence" value="ECO:0007669"/>
    <property type="project" value="TreeGrafter"/>
</dbReference>
<evidence type="ECO:0000256" key="5">
    <source>
        <dbReference type="ARBA" id="ARBA00022737"/>
    </source>
</evidence>
<gene>
    <name evidence="8" type="ORF">SRIM_001180</name>
</gene>
<dbReference type="InterPro" id="IPR000873">
    <property type="entry name" value="AMP-dep_synth/lig_dom"/>
</dbReference>
<dbReference type="GO" id="GO:0017000">
    <property type="term" value="P:antibiotic biosynthetic process"/>
    <property type="evidence" value="ECO:0007669"/>
    <property type="project" value="UniProtKB-ARBA"/>
</dbReference>
<dbReference type="InterPro" id="IPR001242">
    <property type="entry name" value="Condensation_dom"/>
</dbReference>
<evidence type="ECO:0000259" key="7">
    <source>
        <dbReference type="PROSITE" id="PS50075"/>
    </source>
</evidence>
<keyword evidence="3" id="KW-0596">Phosphopantetheine</keyword>
<dbReference type="FunFam" id="3.40.50.980:FF:000001">
    <property type="entry name" value="Non-ribosomal peptide synthetase"/>
    <property type="match status" value="5"/>
</dbReference>
<dbReference type="NCBIfam" id="TIGR01733">
    <property type="entry name" value="AA-adenyl-dom"/>
    <property type="match status" value="5"/>
</dbReference>
<feature type="region of interest" description="Disordered" evidence="6">
    <location>
        <begin position="1"/>
        <end position="31"/>
    </location>
</feature>
<dbReference type="InterPro" id="IPR020802">
    <property type="entry name" value="TesA-like"/>
</dbReference>